<dbReference type="Proteomes" id="UP001208853">
    <property type="component" value="Unassembled WGS sequence"/>
</dbReference>
<protein>
    <recommendedName>
        <fullName evidence="1">Mub B2-like domain-containing protein</fullName>
    </recommendedName>
</protein>
<gene>
    <name evidence="2" type="ORF">OJ930_12080</name>
</gene>
<evidence type="ECO:0000259" key="1">
    <source>
        <dbReference type="Pfam" id="PF17966"/>
    </source>
</evidence>
<dbReference type="AlphaFoldDB" id="A0AAW5TKR6"/>
<dbReference type="Pfam" id="PF17966">
    <property type="entry name" value="Muc_B2"/>
    <property type="match status" value="1"/>
</dbReference>
<feature type="non-terminal residue" evidence="2">
    <location>
        <position position="84"/>
    </location>
</feature>
<dbReference type="RefSeq" id="WP_264345244.1">
    <property type="nucleotide sequence ID" value="NZ_JAPAIK010000485.1"/>
</dbReference>
<dbReference type="Gene3D" id="2.60.40.4300">
    <property type="match status" value="1"/>
</dbReference>
<comment type="caution">
    <text evidence="2">The sequence shown here is derived from an EMBL/GenBank/DDBJ whole genome shotgun (WGS) entry which is preliminary data.</text>
</comment>
<organism evidence="2 3">
    <name type="scientific">Streptococcus anginosus</name>
    <dbReference type="NCBI Taxonomy" id="1328"/>
    <lineage>
        <taxon>Bacteria</taxon>
        <taxon>Bacillati</taxon>
        <taxon>Bacillota</taxon>
        <taxon>Bacilli</taxon>
        <taxon>Lactobacillales</taxon>
        <taxon>Streptococcaceae</taxon>
        <taxon>Streptococcus</taxon>
        <taxon>Streptococcus anginosus group</taxon>
    </lineage>
</organism>
<feature type="domain" description="Mub B2-like" evidence="1">
    <location>
        <begin position="1"/>
        <end position="84"/>
    </location>
</feature>
<sequence>VHYVVSDGKATAPADNVQNAQWTRTLTLDKVTGKVLNPDAPWTANKANYDAVPTPGLEGYYADKGSVASKTVTQENLEETVTYR</sequence>
<dbReference type="InterPro" id="IPR041495">
    <property type="entry name" value="Mub_B2"/>
</dbReference>
<evidence type="ECO:0000313" key="3">
    <source>
        <dbReference type="Proteomes" id="UP001208853"/>
    </source>
</evidence>
<feature type="non-terminal residue" evidence="2">
    <location>
        <position position="1"/>
    </location>
</feature>
<proteinExistence type="predicted"/>
<evidence type="ECO:0000313" key="2">
    <source>
        <dbReference type="EMBL" id="MCW1073704.1"/>
    </source>
</evidence>
<accession>A0AAW5TKR6</accession>
<dbReference type="EMBL" id="JAPAIK010000485">
    <property type="protein sequence ID" value="MCW1073704.1"/>
    <property type="molecule type" value="Genomic_DNA"/>
</dbReference>
<reference evidence="2" key="1">
    <citation type="submission" date="2022-10" db="EMBL/GenBank/DDBJ databases">
        <title>Comparative genomic study of S. anginosus.</title>
        <authorList>
            <person name="Prasad A."/>
            <person name="Ene A."/>
            <person name="Jablonska S."/>
            <person name="Du J."/>
            <person name="Wolfe A.J."/>
            <person name="Putonti C."/>
        </authorList>
    </citation>
    <scope>NUCLEOTIDE SEQUENCE</scope>
    <source>
        <strain evidence="2">UMB6888</strain>
    </source>
</reference>
<name>A0AAW5TKR6_STRAP</name>